<keyword evidence="10" id="KW-1185">Reference proteome</keyword>
<keyword evidence="7" id="KW-0325">Glycoprotein</keyword>
<feature type="transmembrane region" description="Helical" evidence="8">
    <location>
        <begin position="372"/>
        <end position="395"/>
    </location>
</feature>
<dbReference type="GO" id="GO:0006897">
    <property type="term" value="P:endocytosis"/>
    <property type="evidence" value="ECO:0007669"/>
    <property type="project" value="TreeGrafter"/>
</dbReference>
<evidence type="ECO:0000256" key="8">
    <source>
        <dbReference type="SAM" id="Phobius"/>
    </source>
</evidence>
<name>A0A7E4VBV9_PANRE</name>
<feature type="transmembrane region" description="Helical" evidence="8">
    <location>
        <begin position="802"/>
        <end position="823"/>
    </location>
</feature>
<accession>A0A7E4VBV9</accession>
<dbReference type="Pfam" id="PF02460">
    <property type="entry name" value="Patched"/>
    <property type="match status" value="1"/>
</dbReference>
<evidence type="ECO:0000256" key="4">
    <source>
        <dbReference type="ARBA" id="ARBA00022692"/>
    </source>
</evidence>
<evidence type="ECO:0000256" key="2">
    <source>
        <dbReference type="ARBA" id="ARBA00005585"/>
    </source>
</evidence>
<feature type="transmembrane region" description="Helical" evidence="8">
    <location>
        <begin position="829"/>
        <end position="853"/>
    </location>
</feature>
<dbReference type="AlphaFoldDB" id="A0A7E4VBV9"/>
<evidence type="ECO:0000313" key="10">
    <source>
        <dbReference type="Proteomes" id="UP000492821"/>
    </source>
</evidence>
<dbReference type="SUPFAM" id="SSF82866">
    <property type="entry name" value="Multidrug efflux transporter AcrB transmembrane domain"/>
    <property type="match status" value="2"/>
</dbReference>
<keyword evidence="6 8" id="KW-0472">Membrane</keyword>
<reference evidence="11" key="2">
    <citation type="submission" date="2020-10" db="UniProtKB">
        <authorList>
            <consortium name="WormBaseParasite"/>
        </authorList>
    </citation>
    <scope>IDENTIFICATION</scope>
</reference>
<dbReference type="InterPro" id="IPR051697">
    <property type="entry name" value="Patched_domain-protein"/>
</dbReference>
<keyword evidence="3" id="KW-1003">Cell membrane</keyword>
<dbReference type="GO" id="GO:0005886">
    <property type="term" value="C:plasma membrane"/>
    <property type="evidence" value="ECO:0007669"/>
    <property type="project" value="UniProtKB-SubCell"/>
</dbReference>
<feature type="transmembrane region" description="Helical" evidence="8">
    <location>
        <begin position="344"/>
        <end position="366"/>
    </location>
</feature>
<dbReference type="InterPro" id="IPR000731">
    <property type="entry name" value="SSD"/>
</dbReference>
<comment type="similarity">
    <text evidence="2">Belongs to the patched family.</text>
</comment>
<dbReference type="GO" id="GO:0018996">
    <property type="term" value="P:molting cycle, collagen and cuticulin-based cuticle"/>
    <property type="evidence" value="ECO:0007669"/>
    <property type="project" value="TreeGrafter"/>
</dbReference>
<dbReference type="WBParaSite" id="Pan_g19004.t1">
    <property type="protein sequence ID" value="Pan_g19004.t1"/>
    <property type="gene ID" value="Pan_g19004"/>
</dbReference>
<keyword evidence="4 8" id="KW-0812">Transmembrane</keyword>
<evidence type="ECO:0000256" key="6">
    <source>
        <dbReference type="ARBA" id="ARBA00023136"/>
    </source>
</evidence>
<feature type="transmembrane region" description="Helical" evidence="8">
    <location>
        <begin position="434"/>
        <end position="457"/>
    </location>
</feature>
<dbReference type="PROSITE" id="PS50156">
    <property type="entry name" value="SSD"/>
    <property type="match status" value="1"/>
</dbReference>
<sequence length="968" mass="107956">MKLLSRLSPDPESGETPFVKFLSAVFRRLAGSIVQYPWTYIVVSTIITLATVAKIPFTPMTNDVSDFTPIEARARKEQAAYVNFFGDRGTPTALFLLITAKNDGNMLGINELHDAVTAMDLVNDHFTVFNSKLNESITFSKFCRNFCTLNEPVRHFYNGLLVQSQYEENSTTSHIDLGYPITTVLGRQLRMDPNFFGVKLALQSYLAPDVTTTDKNGVITVAVNELHGRFGKSVLDDDTPQLSNNVREIKLVGLQFRAERPPEISATSMIAWEKNVVEYFKNNFTSNYVDVLVLSESHLTEEIVTAGLTLIPFLVVGFVIMVIFSSLTMSLAAIYMNQMHFSKFFLAVMACVCPFMACGTAMGLLFYMGFRFGTILCVTPFLVLSIGVDDAYLLVNSWQRIQKSKIKADNKSQNSTSTNPEGSNRMYAEILAEAFIDTAPSITITTMTNVLAFGIGAMTPTPEIQLFSIGNAVAIIVDYVFTFTVFGASMAIMGKLELNARLKHVKSVKTALEETDITKSKSFVERSRRKTKKCFNSLIRTYCKLLTNGFVSSFVMALLAAYLYVSIYGILNQKAELRPTELFLKDSDVVKIMHLRDEYLMPYYAVCMVFVNNPGNFSNPATVSRWKNLVEDFERLPSSLGQFSTKFWLRDYETFIRNAENGQQLSESAEFEMEMEEFDASDGQTDKKNELKQFLDWPEFRHWNGFIAFGNESDFKIEKFFFTTASYGTELRSWSSRANLLERWRRVADAYPDLGVTIFEDDAKFLDLIPTLIPQTVQSSIWTLICMFLVCLLVMTNPTSVIVASFAIISTCIGVFGILSLWGVPLDPIVMSCGIMSIGFSVDIPAHIAFHFYKSGHGKVGSSLTVSERIEHTLIAVGFPVIEASISTNICVLSMVFVDLHMAQVFIKTMTLVVSIGLVHGLLIIPVMLYLSSLLPSHAPSPPASIAPTVSTDSSKFSVTSTIPIIST</sequence>
<proteinExistence type="inferred from homology"/>
<evidence type="ECO:0000259" key="9">
    <source>
        <dbReference type="PROSITE" id="PS50156"/>
    </source>
</evidence>
<comment type="subcellular location">
    <subcellularLocation>
        <location evidence="1">Cell membrane</location>
        <topology evidence="1">Multi-pass membrane protein</topology>
    </subcellularLocation>
</comment>
<feature type="transmembrane region" description="Helical" evidence="8">
    <location>
        <begin position="910"/>
        <end position="931"/>
    </location>
</feature>
<dbReference type="Gene3D" id="1.20.1640.10">
    <property type="entry name" value="Multidrug efflux transporter AcrB transmembrane domain"/>
    <property type="match status" value="2"/>
</dbReference>
<dbReference type="PANTHER" id="PTHR10796">
    <property type="entry name" value="PATCHED-RELATED"/>
    <property type="match status" value="1"/>
</dbReference>
<evidence type="ECO:0000256" key="1">
    <source>
        <dbReference type="ARBA" id="ARBA00004651"/>
    </source>
</evidence>
<keyword evidence="5 8" id="KW-1133">Transmembrane helix</keyword>
<dbReference type="FunFam" id="1.20.1640.10:FF:000013">
    <property type="entry name" value="PaTched Related family"/>
    <property type="match status" value="1"/>
</dbReference>
<evidence type="ECO:0000256" key="7">
    <source>
        <dbReference type="ARBA" id="ARBA00023180"/>
    </source>
</evidence>
<organism evidence="10 11">
    <name type="scientific">Panagrellus redivivus</name>
    <name type="common">Microworm</name>
    <dbReference type="NCBI Taxonomy" id="6233"/>
    <lineage>
        <taxon>Eukaryota</taxon>
        <taxon>Metazoa</taxon>
        <taxon>Ecdysozoa</taxon>
        <taxon>Nematoda</taxon>
        <taxon>Chromadorea</taxon>
        <taxon>Rhabditida</taxon>
        <taxon>Tylenchina</taxon>
        <taxon>Panagrolaimomorpha</taxon>
        <taxon>Panagrolaimoidea</taxon>
        <taxon>Panagrolaimidae</taxon>
        <taxon>Panagrellus</taxon>
    </lineage>
</organism>
<dbReference type="Proteomes" id="UP000492821">
    <property type="component" value="Unassembled WGS sequence"/>
</dbReference>
<dbReference type="GO" id="GO:0030659">
    <property type="term" value="C:cytoplasmic vesicle membrane"/>
    <property type="evidence" value="ECO:0007669"/>
    <property type="project" value="TreeGrafter"/>
</dbReference>
<reference evidence="10" key="1">
    <citation type="journal article" date="2013" name="Genetics">
        <title>The draft genome and transcriptome of Panagrellus redivivus are shaped by the harsh demands of a free-living lifestyle.</title>
        <authorList>
            <person name="Srinivasan J."/>
            <person name="Dillman A.R."/>
            <person name="Macchietto M.G."/>
            <person name="Heikkinen L."/>
            <person name="Lakso M."/>
            <person name="Fracchia K.M."/>
            <person name="Antoshechkin I."/>
            <person name="Mortazavi A."/>
            <person name="Wong G."/>
            <person name="Sternberg P.W."/>
        </authorList>
    </citation>
    <scope>NUCLEOTIDE SEQUENCE [LARGE SCALE GENOMIC DNA]</scope>
    <source>
        <strain evidence="10">MT8872</strain>
    </source>
</reference>
<dbReference type="PANTHER" id="PTHR10796:SF122">
    <property type="entry name" value="SSD DOMAIN-CONTAINING PROTEIN"/>
    <property type="match status" value="1"/>
</dbReference>
<feature type="transmembrane region" description="Helical" evidence="8">
    <location>
        <begin position="545"/>
        <end position="571"/>
    </location>
</feature>
<feature type="transmembrane region" description="Helical" evidence="8">
    <location>
        <begin position="469"/>
        <end position="493"/>
    </location>
</feature>
<evidence type="ECO:0000256" key="5">
    <source>
        <dbReference type="ARBA" id="ARBA00022989"/>
    </source>
</evidence>
<feature type="domain" description="SSD" evidence="9">
    <location>
        <begin position="317"/>
        <end position="492"/>
    </location>
</feature>
<dbReference type="InterPro" id="IPR003392">
    <property type="entry name" value="PTHD_SSD"/>
</dbReference>
<evidence type="ECO:0000313" key="11">
    <source>
        <dbReference type="WBParaSite" id="Pan_g19004.t1"/>
    </source>
</evidence>
<evidence type="ECO:0000256" key="3">
    <source>
        <dbReference type="ARBA" id="ARBA00022475"/>
    </source>
</evidence>
<feature type="transmembrane region" description="Helical" evidence="8">
    <location>
        <begin position="310"/>
        <end position="332"/>
    </location>
</feature>
<feature type="transmembrane region" description="Helical" evidence="8">
    <location>
        <begin position="779"/>
        <end position="795"/>
    </location>
</feature>
<protein>
    <submittedName>
        <fullName evidence="11">SSD domain-containing protein</fullName>
    </submittedName>
</protein>